<dbReference type="EMBL" id="JBHTOA010000025">
    <property type="protein sequence ID" value="MFD1398863.1"/>
    <property type="molecule type" value="Genomic_DNA"/>
</dbReference>
<accession>A0ABW4BG36</accession>
<dbReference type="InterPro" id="IPR036388">
    <property type="entry name" value="WH-like_DNA-bd_sf"/>
</dbReference>
<dbReference type="Pfam" id="PF01380">
    <property type="entry name" value="SIS"/>
    <property type="match status" value="1"/>
</dbReference>
<gene>
    <name evidence="3" type="ORF">ACFQ41_06030</name>
</gene>
<dbReference type="InterPro" id="IPR009057">
    <property type="entry name" value="Homeodomain-like_sf"/>
</dbReference>
<evidence type="ECO:0000313" key="4">
    <source>
        <dbReference type="Proteomes" id="UP001597199"/>
    </source>
</evidence>
<protein>
    <submittedName>
        <fullName evidence="3">MurR/RpiR family transcriptional regulator</fullName>
    </submittedName>
</protein>
<name>A0ABW4BG36_9LACO</name>
<dbReference type="InterPro" id="IPR047640">
    <property type="entry name" value="RpiR-like"/>
</dbReference>
<evidence type="ECO:0000259" key="2">
    <source>
        <dbReference type="PROSITE" id="PS51464"/>
    </source>
</evidence>
<dbReference type="InterPro" id="IPR046348">
    <property type="entry name" value="SIS_dom_sf"/>
</dbReference>
<proteinExistence type="predicted"/>
<feature type="domain" description="SIS" evidence="2">
    <location>
        <begin position="117"/>
        <end position="241"/>
    </location>
</feature>
<dbReference type="SUPFAM" id="SSF53697">
    <property type="entry name" value="SIS domain"/>
    <property type="match status" value="1"/>
</dbReference>
<reference evidence="4" key="1">
    <citation type="journal article" date="2019" name="Int. J. Syst. Evol. Microbiol.">
        <title>The Global Catalogue of Microorganisms (GCM) 10K type strain sequencing project: providing services to taxonomists for standard genome sequencing and annotation.</title>
        <authorList>
            <consortium name="The Broad Institute Genomics Platform"/>
            <consortium name="The Broad Institute Genome Sequencing Center for Infectious Disease"/>
            <person name="Wu L."/>
            <person name="Ma J."/>
        </authorList>
    </citation>
    <scope>NUCLEOTIDE SEQUENCE [LARGE SCALE GENOMIC DNA]</scope>
    <source>
        <strain evidence="4">CCM 9110</strain>
    </source>
</reference>
<dbReference type="Gene3D" id="3.40.50.10490">
    <property type="entry name" value="Glucose-6-phosphate isomerase like protein, domain 1"/>
    <property type="match status" value="1"/>
</dbReference>
<dbReference type="Gene3D" id="1.10.10.10">
    <property type="entry name" value="Winged helix-like DNA-binding domain superfamily/Winged helix DNA-binding domain"/>
    <property type="match status" value="1"/>
</dbReference>
<dbReference type="Pfam" id="PF01418">
    <property type="entry name" value="HTH_6"/>
    <property type="match status" value="1"/>
</dbReference>
<dbReference type="InterPro" id="IPR001347">
    <property type="entry name" value="SIS_dom"/>
</dbReference>
<evidence type="ECO:0000259" key="1">
    <source>
        <dbReference type="PROSITE" id="PS51071"/>
    </source>
</evidence>
<dbReference type="PANTHER" id="PTHR30514:SF10">
    <property type="entry name" value="MURR_RPIR FAMILY TRANSCRIPTIONAL REGULATOR"/>
    <property type="match status" value="1"/>
</dbReference>
<keyword evidence="4" id="KW-1185">Reference proteome</keyword>
<dbReference type="InterPro" id="IPR000281">
    <property type="entry name" value="HTH_RpiR"/>
</dbReference>
<dbReference type="PROSITE" id="PS51464">
    <property type="entry name" value="SIS"/>
    <property type="match status" value="1"/>
</dbReference>
<dbReference type="SUPFAM" id="SSF46689">
    <property type="entry name" value="Homeodomain-like"/>
    <property type="match status" value="1"/>
</dbReference>
<dbReference type="PANTHER" id="PTHR30514">
    <property type="entry name" value="GLUCOKINASE"/>
    <property type="match status" value="1"/>
</dbReference>
<evidence type="ECO:0000313" key="3">
    <source>
        <dbReference type="EMBL" id="MFD1398863.1"/>
    </source>
</evidence>
<organism evidence="3 4">
    <name type="scientific">Lacticaseibacillus suilingensis</name>
    <dbReference type="NCBI Taxonomy" id="2799577"/>
    <lineage>
        <taxon>Bacteria</taxon>
        <taxon>Bacillati</taxon>
        <taxon>Bacillota</taxon>
        <taxon>Bacilli</taxon>
        <taxon>Lactobacillales</taxon>
        <taxon>Lactobacillaceae</taxon>
        <taxon>Lacticaseibacillus</taxon>
    </lineage>
</organism>
<dbReference type="PROSITE" id="PS51071">
    <property type="entry name" value="HTH_RPIR"/>
    <property type="match status" value="1"/>
</dbReference>
<sequence>MDIIRQIELYYANMTKSERAAADAIMADMHIVAEQPIKEAAQAYGVSATTLVRLAKRLGLSGYSELAFQTKNYLTEHRITPSKKAQQAPEMASLIQSFIGAFEQMITPEVENGVAQLAKALHGQHRILAVGLGHSGLAAEHLKYLMLSRGLFISTVTDGILIERLPPLMQSGDLIIIFSSSAAVDTYANIFKRASKKDITFALVTMNPNAPVLQKADIQLVLPMVHSLDTDAKGIRYIDSRPVFDVLVSCLTRYYSDVYPNV</sequence>
<dbReference type="RefSeq" id="WP_204118526.1">
    <property type="nucleotide sequence ID" value="NZ_BOLV01000005.1"/>
</dbReference>
<comment type="caution">
    <text evidence="3">The sequence shown here is derived from an EMBL/GenBank/DDBJ whole genome shotgun (WGS) entry which is preliminary data.</text>
</comment>
<feature type="domain" description="HTH rpiR-type" evidence="1">
    <location>
        <begin position="1"/>
        <end position="77"/>
    </location>
</feature>
<dbReference type="Proteomes" id="UP001597199">
    <property type="component" value="Unassembled WGS sequence"/>
</dbReference>